<name>A0A8I2B680_PLESH</name>
<protein>
    <submittedName>
        <fullName evidence="2">M15 family metallopeptidase</fullName>
    </submittedName>
</protein>
<dbReference type="Gene3D" id="3.30.1380.10">
    <property type="match status" value="1"/>
</dbReference>
<dbReference type="InterPro" id="IPR003709">
    <property type="entry name" value="VanY-like_core_dom"/>
</dbReference>
<reference evidence="2" key="1">
    <citation type="submission" date="2021-03" db="EMBL/GenBank/DDBJ databases">
        <title>Plesiomonas shigelloides zfcc0051, isolated from zebrafish feces.</title>
        <authorList>
            <person name="Vanderhoek Z."/>
            <person name="Gaulke C."/>
        </authorList>
    </citation>
    <scope>NUCLEOTIDE SEQUENCE</scope>
    <source>
        <strain evidence="2">Zfcc0051</strain>
    </source>
</reference>
<dbReference type="InterPro" id="IPR009045">
    <property type="entry name" value="Zn_M74/Hedgehog-like"/>
</dbReference>
<dbReference type="GO" id="GO:0006508">
    <property type="term" value="P:proteolysis"/>
    <property type="evidence" value="ECO:0007669"/>
    <property type="project" value="InterPro"/>
</dbReference>
<sequence>MNSLPAACLTGKDRTHLSAFNERHALHHAALPAFLALQQAAARSGFNLQPASSFRDFSRQQLIWNSKYLGQRRVHDDAGNNVDVLQLAPLERCRKILRWSALPGASRHHWGTEIDVYDPDALPAGSALQLEPWEYQPGGYFSDLSEWLDEHLAHYDFCRPFLHDHGGVAAEPWHISYHPVAEKLAEQLTPALLLEAWEHEEIAGSDTLQAHLPALFRRYVQNLPGM</sequence>
<dbReference type="CDD" id="cd14847">
    <property type="entry name" value="DD-carboxypeptidase_like"/>
    <property type="match status" value="1"/>
</dbReference>
<feature type="domain" description="D-alanyl-D-alanine carboxypeptidase-like core" evidence="1">
    <location>
        <begin position="24"/>
        <end position="179"/>
    </location>
</feature>
<proteinExistence type="predicted"/>
<dbReference type="InterPro" id="IPR052179">
    <property type="entry name" value="DD-CPase-like"/>
</dbReference>
<dbReference type="PANTHER" id="PTHR34385:SF1">
    <property type="entry name" value="PEPTIDOGLYCAN L-ALANYL-D-GLUTAMATE ENDOPEPTIDASE CWLK"/>
    <property type="match status" value="1"/>
</dbReference>
<organism evidence="2 3">
    <name type="scientific">Plesiomonas shigelloides</name>
    <name type="common">Aeromonas shigelloides</name>
    <dbReference type="NCBI Taxonomy" id="703"/>
    <lineage>
        <taxon>Bacteria</taxon>
        <taxon>Pseudomonadati</taxon>
        <taxon>Pseudomonadota</taxon>
        <taxon>Gammaproteobacteria</taxon>
        <taxon>Enterobacterales</taxon>
        <taxon>Enterobacteriaceae</taxon>
        <taxon>Plesiomonas</taxon>
    </lineage>
</organism>
<dbReference type="EMBL" id="JAFNAA010000011">
    <property type="protein sequence ID" value="MBO1108822.1"/>
    <property type="molecule type" value="Genomic_DNA"/>
</dbReference>
<dbReference type="PANTHER" id="PTHR34385">
    <property type="entry name" value="D-ALANYL-D-ALANINE CARBOXYPEPTIDASE"/>
    <property type="match status" value="1"/>
</dbReference>
<dbReference type="Pfam" id="PF02557">
    <property type="entry name" value="VanY"/>
    <property type="match status" value="1"/>
</dbReference>
<evidence type="ECO:0000313" key="2">
    <source>
        <dbReference type="EMBL" id="MBO1108822.1"/>
    </source>
</evidence>
<accession>A0A8I2B680</accession>
<evidence type="ECO:0000259" key="1">
    <source>
        <dbReference type="Pfam" id="PF02557"/>
    </source>
</evidence>
<dbReference type="AlphaFoldDB" id="A0A8I2B680"/>
<dbReference type="Proteomes" id="UP000664658">
    <property type="component" value="Unassembled WGS sequence"/>
</dbReference>
<comment type="caution">
    <text evidence="2">The sequence shown here is derived from an EMBL/GenBank/DDBJ whole genome shotgun (WGS) entry which is preliminary data.</text>
</comment>
<dbReference type="GO" id="GO:0008233">
    <property type="term" value="F:peptidase activity"/>
    <property type="evidence" value="ECO:0007669"/>
    <property type="project" value="InterPro"/>
</dbReference>
<dbReference type="SUPFAM" id="SSF55166">
    <property type="entry name" value="Hedgehog/DD-peptidase"/>
    <property type="match status" value="1"/>
</dbReference>
<evidence type="ECO:0000313" key="3">
    <source>
        <dbReference type="Proteomes" id="UP000664658"/>
    </source>
</evidence>
<gene>
    <name evidence="2" type="ORF">J2R62_11410</name>
</gene>